<dbReference type="STRING" id="2656787.A0A370TD82"/>
<dbReference type="InterPro" id="IPR031755">
    <property type="entry name" value="Inhibitor_I66"/>
</dbReference>
<dbReference type="Gene3D" id="2.80.10.50">
    <property type="match status" value="1"/>
</dbReference>
<dbReference type="RefSeq" id="XP_031866127.1">
    <property type="nucleotide sequence ID" value="XM_032017484.1"/>
</dbReference>
<feature type="chain" id="PRO_5016777936" evidence="1">
    <location>
        <begin position="20"/>
        <end position="169"/>
    </location>
</feature>
<dbReference type="CDD" id="cd23428">
    <property type="entry name" value="beta-trefoil_Ricin_SPI"/>
    <property type="match status" value="1"/>
</dbReference>
<dbReference type="EMBL" id="NPIC01000010">
    <property type="protein sequence ID" value="RDL32405.1"/>
    <property type="molecule type" value="Genomic_DNA"/>
</dbReference>
<dbReference type="OrthoDB" id="3439489at2759"/>
<keyword evidence="3" id="KW-1185">Reference proteome</keyword>
<evidence type="ECO:0000256" key="1">
    <source>
        <dbReference type="SAM" id="SignalP"/>
    </source>
</evidence>
<keyword evidence="1" id="KW-0732">Signal</keyword>
<proteinExistence type="predicted"/>
<name>A0A370TD82_9HELO</name>
<evidence type="ECO:0000313" key="2">
    <source>
        <dbReference type="EMBL" id="RDL32405.1"/>
    </source>
</evidence>
<evidence type="ECO:0000313" key="3">
    <source>
        <dbReference type="Proteomes" id="UP000254866"/>
    </source>
</evidence>
<dbReference type="Proteomes" id="UP000254866">
    <property type="component" value="Unassembled WGS sequence"/>
</dbReference>
<sequence length="169" mass="18654">MRISALLPVFAALTAVANAAALARGVYTIHSEGDGKRPIGRSYREDRSLLPKRVLVLAEDEDEAPTWDIDILPNGQYRLRARGAPVGDIDSRLFACLIPDRCEGSLDWVITPAFQRGPNVFMVEKPNRSAGWVVPRDNSDGLNKQVEVRPLINGPHGPPEQLFTFTPLE</sequence>
<organism evidence="2 3">
    <name type="scientific">Venustampulla echinocandica</name>
    <dbReference type="NCBI Taxonomy" id="2656787"/>
    <lineage>
        <taxon>Eukaryota</taxon>
        <taxon>Fungi</taxon>
        <taxon>Dikarya</taxon>
        <taxon>Ascomycota</taxon>
        <taxon>Pezizomycotina</taxon>
        <taxon>Leotiomycetes</taxon>
        <taxon>Helotiales</taxon>
        <taxon>Pleuroascaceae</taxon>
        <taxon>Venustampulla</taxon>
    </lineage>
</organism>
<dbReference type="GO" id="GO:0004867">
    <property type="term" value="F:serine-type endopeptidase inhibitor activity"/>
    <property type="evidence" value="ECO:0007669"/>
    <property type="project" value="InterPro"/>
</dbReference>
<dbReference type="AlphaFoldDB" id="A0A370TD82"/>
<feature type="signal peptide" evidence="1">
    <location>
        <begin position="1"/>
        <end position="19"/>
    </location>
</feature>
<accession>A0A370TD82</accession>
<gene>
    <name evidence="2" type="ORF">BP5553_08861</name>
</gene>
<comment type="caution">
    <text evidence="2">The sequence shown here is derived from an EMBL/GenBank/DDBJ whole genome shotgun (WGS) entry which is preliminary data.</text>
</comment>
<protein>
    <submittedName>
        <fullName evidence="2">Uncharacterized protein</fullName>
    </submittedName>
</protein>
<dbReference type="Pfam" id="PF16850">
    <property type="entry name" value="Inhibitor_I66"/>
    <property type="match status" value="1"/>
</dbReference>
<dbReference type="GeneID" id="43601710"/>
<reference evidence="2 3" key="1">
    <citation type="journal article" date="2018" name="IMA Fungus">
        <title>IMA Genome-F 9: Draft genome sequence of Annulohypoxylon stygium, Aspergillus mulundensis, Berkeleyomyces basicola (syn. Thielaviopsis basicola), Ceratocystis smalleyi, two Cercospora beticola strains, Coleophoma cylindrospora, Fusarium fracticaudum, Phialophora cf. hyalina, and Morchella septimelata.</title>
        <authorList>
            <person name="Wingfield B.D."/>
            <person name="Bills G.F."/>
            <person name="Dong Y."/>
            <person name="Huang W."/>
            <person name="Nel W.J."/>
            <person name="Swalarsk-Parry B.S."/>
            <person name="Vaghefi N."/>
            <person name="Wilken P.M."/>
            <person name="An Z."/>
            <person name="de Beer Z.W."/>
            <person name="De Vos L."/>
            <person name="Chen L."/>
            <person name="Duong T.A."/>
            <person name="Gao Y."/>
            <person name="Hammerbacher A."/>
            <person name="Kikkert J.R."/>
            <person name="Li Y."/>
            <person name="Li H."/>
            <person name="Li K."/>
            <person name="Li Q."/>
            <person name="Liu X."/>
            <person name="Ma X."/>
            <person name="Naidoo K."/>
            <person name="Pethybridge S.J."/>
            <person name="Sun J."/>
            <person name="Steenkamp E.T."/>
            <person name="van der Nest M.A."/>
            <person name="van Wyk S."/>
            <person name="Wingfield M.J."/>
            <person name="Xiong C."/>
            <person name="Yue Q."/>
            <person name="Zhang X."/>
        </authorList>
    </citation>
    <scope>NUCLEOTIDE SEQUENCE [LARGE SCALE GENOMIC DNA]</scope>
    <source>
        <strain evidence="2 3">BP 5553</strain>
    </source>
</reference>